<dbReference type="GO" id="GO:0004038">
    <property type="term" value="F:allantoinase activity"/>
    <property type="evidence" value="ECO:0007669"/>
    <property type="project" value="TreeGrafter"/>
</dbReference>
<dbReference type="SUPFAM" id="SSF51556">
    <property type="entry name" value="Metallo-dependent hydrolases"/>
    <property type="match status" value="1"/>
</dbReference>
<proteinExistence type="inferred from homology"/>
<organism evidence="3 4">
    <name type="scientific">Mammaliicoccus sciuri</name>
    <name type="common">Staphylococcus sciuri</name>
    <dbReference type="NCBI Taxonomy" id="1296"/>
    <lineage>
        <taxon>Bacteria</taxon>
        <taxon>Bacillati</taxon>
        <taxon>Bacillota</taxon>
        <taxon>Bacilli</taxon>
        <taxon>Bacillales</taxon>
        <taxon>Staphylococcaceae</taxon>
        <taxon>Mammaliicoccus</taxon>
    </lineage>
</organism>
<evidence type="ECO:0000259" key="2">
    <source>
        <dbReference type="Pfam" id="PF01979"/>
    </source>
</evidence>
<dbReference type="RefSeq" id="WP_126477949.1">
    <property type="nucleotide sequence ID" value="NZ_JALGXM010000002.1"/>
</dbReference>
<protein>
    <recommendedName>
        <fullName evidence="2">Amidohydrolase-related domain-containing protein</fullName>
    </recommendedName>
</protein>
<reference evidence="3 4" key="1">
    <citation type="submission" date="2018-10" db="EMBL/GenBank/DDBJ databases">
        <title>A collection Staphylococci species genome sequencing.</title>
        <authorList>
            <person name="Cole K."/>
        </authorList>
    </citation>
    <scope>NUCLEOTIDE SEQUENCE [LARGE SCALE GENOMIC DNA]</scope>
    <source>
        <strain evidence="4">NCTC 12218</strain>
    </source>
</reference>
<dbReference type="Proteomes" id="UP000274792">
    <property type="component" value="Unassembled WGS sequence"/>
</dbReference>
<evidence type="ECO:0000256" key="1">
    <source>
        <dbReference type="ARBA" id="ARBA00008829"/>
    </source>
</evidence>
<dbReference type="Gene3D" id="3.20.20.140">
    <property type="entry name" value="Metal-dependent hydrolases"/>
    <property type="match status" value="1"/>
</dbReference>
<dbReference type="SUPFAM" id="SSF51338">
    <property type="entry name" value="Composite domain of metallo-dependent hydrolases"/>
    <property type="match status" value="1"/>
</dbReference>
<dbReference type="InterPro" id="IPR011059">
    <property type="entry name" value="Metal-dep_hydrolase_composite"/>
</dbReference>
<dbReference type="PANTHER" id="PTHR43668">
    <property type="entry name" value="ALLANTOINASE"/>
    <property type="match status" value="1"/>
</dbReference>
<dbReference type="EMBL" id="RXWV01000096">
    <property type="protein sequence ID" value="RTX70452.1"/>
    <property type="molecule type" value="Genomic_DNA"/>
</dbReference>
<dbReference type="InterPro" id="IPR050138">
    <property type="entry name" value="DHOase/Allantoinase_Hydrolase"/>
</dbReference>
<dbReference type="InterPro" id="IPR006680">
    <property type="entry name" value="Amidohydro-rel"/>
</dbReference>
<evidence type="ECO:0000313" key="3">
    <source>
        <dbReference type="EMBL" id="RTX70452.1"/>
    </source>
</evidence>
<accession>A0AAJ4SEV1</accession>
<dbReference type="AlphaFoldDB" id="A0AAJ4SEV1"/>
<dbReference type="Gene3D" id="2.30.40.10">
    <property type="entry name" value="Urease, subunit C, domain 1"/>
    <property type="match status" value="1"/>
</dbReference>
<dbReference type="GO" id="GO:0005737">
    <property type="term" value="C:cytoplasm"/>
    <property type="evidence" value="ECO:0007669"/>
    <property type="project" value="TreeGrafter"/>
</dbReference>
<feature type="domain" description="Amidohydrolase-related" evidence="2">
    <location>
        <begin position="49"/>
        <end position="426"/>
    </location>
</feature>
<sequence>MTFDLVIRGSYVQDGVQQGDIAIKDGKIVKIAEYGSLHADEIIEYKDEIIFPGFIDSHVHCYSNPDEGMNRATRAAAQGGITTIIDMPYDRPEPIDTVEKFKNKIEDVNQNAIVDVALWATVAKDKGVDDVQNMIDAGAIAFKLSTFETDPKRFPRIPDHQIIDIMKVTSENDILVAFHAENEDIINYLVNKFNSEDKTDAIYHNLSRPPESESSAVATLLELAKWSNAKLHLVHISHPHTVELIEQMKSEFDINVTYETCYQYLTLDTDTLEKYGVLAKCNPALRTPYEVSQLNKQLQSGQIDFITSDHAPWVKDESESNIFNAPSGLTGLDIMIPIMFDFLVLQNGMTEQQFSNLFSTNIADRYNLINKGSIQEGLDADFTIINPNKSWELDKDYYESISNQSVFNGSTINAQIVDTIVRGQTVYHNHEVLNKNIGKFISGLKGVK</sequence>
<dbReference type="InterPro" id="IPR032466">
    <property type="entry name" value="Metal_Hydrolase"/>
</dbReference>
<dbReference type="NCBIfam" id="TIGR00857">
    <property type="entry name" value="pyrC_multi"/>
    <property type="match status" value="1"/>
</dbReference>
<comment type="caution">
    <text evidence="3">The sequence shown here is derived from an EMBL/GenBank/DDBJ whole genome shotgun (WGS) entry which is preliminary data.</text>
</comment>
<dbReference type="PANTHER" id="PTHR43668:SF2">
    <property type="entry name" value="ALLANTOINASE"/>
    <property type="match status" value="1"/>
</dbReference>
<comment type="similarity">
    <text evidence="1">Belongs to the metallo-dependent hydrolases superfamily. Hydantoinase/dihydropyrimidinase family.</text>
</comment>
<evidence type="ECO:0000313" key="4">
    <source>
        <dbReference type="Proteomes" id="UP000274792"/>
    </source>
</evidence>
<dbReference type="Pfam" id="PF01979">
    <property type="entry name" value="Amidohydro_1"/>
    <property type="match status" value="1"/>
</dbReference>
<name>A0AAJ4SEV1_MAMSC</name>
<dbReference type="GO" id="GO:0006145">
    <property type="term" value="P:purine nucleobase catabolic process"/>
    <property type="evidence" value="ECO:0007669"/>
    <property type="project" value="TreeGrafter"/>
</dbReference>
<gene>
    <name evidence="3" type="ORF">CD117_14145</name>
</gene>
<dbReference type="FunFam" id="3.20.20.140:FF:000174">
    <property type="entry name" value="Dihydropyrimidinase-related protein 2"/>
    <property type="match status" value="1"/>
</dbReference>